<evidence type="ECO:0000313" key="6">
    <source>
        <dbReference type="Proteomes" id="UP000777265"/>
    </source>
</evidence>
<evidence type="ECO:0000259" key="2">
    <source>
        <dbReference type="Pfam" id="PF01977"/>
    </source>
</evidence>
<feature type="domain" description="3-octaprenyl-4-hydroxybenzoate carboxy-lyase-like Rift-related" evidence="2">
    <location>
        <begin position="108"/>
        <end position="287"/>
    </location>
</feature>
<protein>
    <submittedName>
        <fullName evidence="5">UbiD family decarboxylase</fullName>
    </submittedName>
</protein>
<organism evidence="5 6">
    <name type="scientific">Syntrophorhabdus aromaticivorans</name>
    <dbReference type="NCBI Taxonomy" id="328301"/>
    <lineage>
        <taxon>Bacteria</taxon>
        <taxon>Pseudomonadati</taxon>
        <taxon>Thermodesulfobacteriota</taxon>
        <taxon>Syntrophorhabdia</taxon>
        <taxon>Syntrophorhabdales</taxon>
        <taxon>Syntrophorhabdaceae</taxon>
        <taxon>Syntrophorhabdus</taxon>
    </lineage>
</organism>
<evidence type="ECO:0000256" key="1">
    <source>
        <dbReference type="ARBA" id="ARBA00010021"/>
    </source>
</evidence>
<dbReference type="NCBIfam" id="TIGR00148">
    <property type="entry name" value="UbiD family decarboxylase"/>
    <property type="match status" value="1"/>
</dbReference>
<evidence type="ECO:0000259" key="3">
    <source>
        <dbReference type="Pfam" id="PF20695"/>
    </source>
</evidence>
<feature type="domain" description="3-octaprenyl-4-hydroxybenzoate carboxy-lyase-like N-terminal" evidence="3">
    <location>
        <begin position="9"/>
        <end position="74"/>
    </location>
</feature>
<gene>
    <name evidence="5" type="ORF">GXY80_11850</name>
</gene>
<sequence length="446" mass="49901">MVESLKDYLSLMEKSRQVLRIKEKVHRDDIPELIDKLSEQQKVLLFEAVENYTCQLVANLAPSHDAFKRLFEAENPYEFFVRGIQKTEKTVRITDKKLHSTPMTGGKDLMDFLPVIRHYEHDSAPYITSGIVSSTDPDTGVVGRGIHRMEYRGGNRLGVALLNPPLTTIYQKYLSRKAKMPLSITIGVDPSIFISMALKASPGVDKLELAGGLKGKGIAVMQSYESTTEVPASGEFLLEGYIDSRKGKQDGPMGEISGYYLSVAETPTIIVERLSHQESPIYHALLPTCPEADMYLTFVSRAHLEESAKRLFSWITNLTFVPRTFGSSLVVNVQTTEKFKVRNLMLFLLSFPMIKKVVVVDNDVNPEDLRDVEWAVITRCKADEDFIILDRLQGQPIDPTAMDVYGVTKIGINATVSGKKIEQRARVAGGNRERIEDILQSIGGVE</sequence>
<dbReference type="Proteomes" id="UP000777265">
    <property type="component" value="Unassembled WGS sequence"/>
</dbReference>
<dbReference type="GO" id="GO:0016831">
    <property type="term" value="F:carboxy-lyase activity"/>
    <property type="evidence" value="ECO:0007669"/>
    <property type="project" value="InterPro"/>
</dbReference>
<dbReference type="STRING" id="909663.GCA_000512235_02902"/>
<dbReference type="AlphaFoldDB" id="A0A351U4L0"/>
<dbReference type="Gene3D" id="3.40.1670.10">
    <property type="entry name" value="UbiD C-terminal domain-like"/>
    <property type="match status" value="1"/>
</dbReference>
<dbReference type="Pfam" id="PF01977">
    <property type="entry name" value="UbiD"/>
    <property type="match status" value="1"/>
</dbReference>
<dbReference type="InterPro" id="IPR048304">
    <property type="entry name" value="UbiD_Rift_dom"/>
</dbReference>
<dbReference type="SUPFAM" id="SSF143968">
    <property type="entry name" value="UbiD C-terminal domain-like"/>
    <property type="match status" value="1"/>
</dbReference>
<accession>A0A351U4L0</accession>
<dbReference type="InterPro" id="IPR049383">
    <property type="entry name" value="UbiD-like_N"/>
</dbReference>
<reference evidence="5" key="2">
    <citation type="submission" date="2020-01" db="EMBL/GenBank/DDBJ databases">
        <authorList>
            <person name="Campanaro S."/>
        </authorList>
    </citation>
    <scope>NUCLEOTIDE SEQUENCE</scope>
    <source>
        <strain evidence="5">AS06rmzACSIP_7</strain>
    </source>
</reference>
<evidence type="ECO:0000259" key="4">
    <source>
        <dbReference type="Pfam" id="PF20696"/>
    </source>
</evidence>
<dbReference type="PANTHER" id="PTHR30108:SF21">
    <property type="entry name" value="4-HYDROXYBENZOATE DECARBOXYLASE"/>
    <property type="match status" value="1"/>
</dbReference>
<reference evidence="5" key="1">
    <citation type="journal article" date="2020" name="Biotechnol. Biofuels">
        <title>New insights from the biogas microbiome by comprehensive genome-resolved metagenomics of nearly 1600 species originating from multiple anaerobic digesters.</title>
        <authorList>
            <person name="Campanaro S."/>
            <person name="Treu L."/>
            <person name="Rodriguez-R L.M."/>
            <person name="Kovalovszki A."/>
            <person name="Ziels R.M."/>
            <person name="Maus I."/>
            <person name="Zhu X."/>
            <person name="Kougias P.G."/>
            <person name="Basile A."/>
            <person name="Luo G."/>
            <person name="Schluter A."/>
            <person name="Konstantinidis K.T."/>
            <person name="Angelidaki I."/>
        </authorList>
    </citation>
    <scope>NUCLEOTIDE SEQUENCE</scope>
    <source>
        <strain evidence="5">AS06rmzACSIP_7</strain>
    </source>
</reference>
<feature type="domain" description="3-octaprenyl-4-hydroxybenzoate carboxy-lyase-like C-terminal" evidence="4">
    <location>
        <begin position="297"/>
        <end position="414"/>
    </location>
</feature>
<dbReference type="Pfam" id="PF20695">
    <property type="entry name" value="UbiD_N"/>
    <property type="match status" value="1"/>
</dbReference>
<dbReference type="InterPro" id="IPR049381">
    <property type="entry name" value="UbiD-like_C"/>
</dbReference>
<dbReference type="GO" id="GO:0005737">
    <property type="term" value="C:cytoplasm"/>
    <property type="evidence" value="ECO:0007669"/>
    <property type="project" value="TreeGrafter"/>
</dbReference>
<dbReference type="InterPro" id="IPR002830">
    <property type="entry name" value="UbiD"/>
</dbReference>
<evidence type="ECO:0000313" key="5">
    <source>
        <dbReference type="EMBL" id="NLW36152.1"/>
    </source>
</evidence>
<dbReference type="SUPFAM" id="SSF50475">
    <property type="entry name" value="FMN-binding split barrel"/>
    <property type="match status" value="1"/>
</dbReference>
<proteinExistence type="inferred from homology"/>
<name>A0A351U4L0_9BACT</name>
<dbReference type="PANTHER" id="PTHR30108">
    <property type="entry name" value="3-OCTAPRENYL-4-HYDROXYBENZOATE CARBOXY-LYASE-RELATED"/>
    <property type="match status" value="1"/>
</dbReference>
<comment type="similarity">
    <text evidence="1">Belongs to the UbiD family.</text>
</comment>
<dbReference type="EMBL" id="JAAYEE010000217">
    <property type="protein sequence ID" value="NLW36152.1"/>
    <property type="molecule type" value="Genomic_DNA"/>
</dbReference>
<comment type="caution">
    <text evidence="5">The sequence shown here is derived from an EMBL/GenBank/DDBJ whole genome shotgun (WGS) entry which is preliminary data.</text>
</comment>
<dbReference type="Pfam" id="PF20696">
    <property type="entry name" value="UbiD_C"/>
    <property type="match status" value="1"/>
</dbReference>